<name>A0A2I0SPR5_9ACTN</name>
<feature type="region of interest" description="Disordered" evidence="1">
    <location>
        <begin position="1"/>
        <end position="114"/>
    </location>
</feature>
<evidence type="ECO:0000256" key="1">
    <source>
        <dbReference type="SAM" id="MobiDB-lite"/>
    </source>
</evidence>
<reference evidence="3 4" key="1">
    <citation type="submission" date="2017-12" db="EMBL/GenBank/DDBJ databases">
        <title>Streptomyces populusis sp. nov., a novel endophytic actinobacterium isolated from stems of Populus adenopoda Maxim.</title>
        <authorList>
            <person name="Wang Z."/>
        </authorList>
    </citation>
    <scope>NUCLEOTIDE SEQUENCE [LARGE SCALE GENOMIC DNA]</scope>
    <source>
        <strain evidence="3 4">A249</strain>
    </source>
</reference>
<proteinExistence type="predicted"/>
<dbReference type="Proteomes" id="UP000236178">
    <property type="component" value="Unassembled WGS sequence"/>
</dbReference>
<feature type="domain" description="Pyrrolo-quinoline quinone repeat" evidence="2">
    <location>
        <begin position="450"/>
        <end position="536"/>
    </location>
</feature>
<dbReference type="PANTHER" id="PTHR34512:SF30">
    <property type="entry name" value="OUTER MEMBRANE PROTEIN ASSEMBLY FACTOR BAMB"/>
    <property type="match status" value="1"/>
</dbReference>
<evidence type="ECO:0000313" key="3">
    <source>
        <dbReference type="EMBL" id="PKT71918.1"/>
    </source>
</evidence>
<evidence type="ECO:0000259" key="2">
    <source>
        <dbReference type="Pfam" id="PF13360"/>
    </source>
</evidence>
<dbReference type="SUPFAM" id="SSF50998">
    <property type="entry name" value="Quinoprotein alcohol dehydrogenase-like"/>
    <property type="match status" value="1"/>
</dbReference>
<dbReference type="Gene3D" id="2.130.10.10">
    <property type="entry name" value="YVTN repeat-like/Quinoprotein amine dehydrogenase"/>
    <property type="match status" value="1"/>
</dbReference>
<dbReference type="RefSeq" id="WP_103550292.1">
    <property type="nucleotide sequence ID" value="NZ_JBHJSK010000003.1"/>
</dbReference>
<protein>
    <recommendedName>
        <fullName evidence="2">Pyrrolo-quinoline quinone repeat domain-containing protein</fullName>
    </recommendedName>
</protein>
<feature type="compositionally biased region" description="Basic and acidic residues" evidence="1">
    <location>
        <begin position="74"/>
        <end position="108"/>
    </location>
</feature>
<comment type="caution">
    <text evidence="3">The sequence shown here is derived from an EMBL/GenBank/DDBJ whole genome shotgun (WGS) entry which is preliminary data.</text>
</comment>
<dbReference type="AlphaFoldDB" id="A0A2I0SPR5"/>
<dbReference type="InterPro" id="IPR011047">
    <property type="entry name" value="Quinoprotein_ADH-like_sf"/>
</dbReference>
<dbReference type="EMBL" id="PJOS01000028">
    <property type="protein sequence ID" value="PKT71918.1"/>
    <property type="molecule type" value="Genomic_DNA"/>
</dbReference>
<dbReference type="InterPro" id="IPR002372">
    <property type="entry name" value="PQQ_rpt_dom"/>
</dbReference>
<gene>
    <name evidence="3" type="ORF">CW362_16845</name>
</gene>
<evidence type="ECO:0000313" key="4">
    <source>
        <dbReference type="Proteomes" id="UP000236178"/>
    </source>
</evidence>
<feature type="region of interest" description="Disordered" evidence="1">
    <location>
        <begin position="125"/>
        <end position="144"/>
    </location>
</feature>
<keyword evidence="4" id="KW-1185">Reference proteome</keyword>
<dbReference type="Pfam" id="PF13360">
    <property type="entry name" value="PQQ_2"/>
    <property type="match status" value="2"/>
</dbReference>
<dbReference type="PANTHER" id="PTHR34512">
    <property type="entry name" value="CELL SURFACE PROTEIN"/>
    <property type="match status" value="1"/>
</dbReference>
<accession>A0A2I0SPR5</accession>
<sequence length="548" mass="57315">MTTESSPGQGAPQEDGWAFRPRTPAAGPQPYREQRQPEPAVAWDDRSWDEPSWDEPYGGSSGTRWDSTVPLRVPEPRTGAHEAVREQGRRTPPRPLRDGEPADQDRGHPKAAAAAFDQAALRRPEPVAAQPRPSAGTAGEQTGKPRRVGRIALVLAVLAAVGGAATVMLKQEEAAAAASEQLTQAWQAPAPAGDALIGSWLTDKLLVRAGTRGGLRAYDLTDGKQVWSAAPGAAAAGRGTVPCAMSPKLGARGIGTVAFGKDGSTCTWLAGVKASTGKILWSVPLTDTKHPKAATATTYLQGNVATVVSQNFLGGVDVRTGTRVWGYKARGHYCNAYGWGTDGAVLVDDFCLDRKTRFTLAAYDGRTGKVIWRKSENAHSDVTHFLSGSPLIASVHTARQDAVRVLGTTGTGRRLAVGNDELTTGNDTGADHSARLYGDVLVTPASAAGKEVIDGFDTTTGAKLWTHRSAALAVPASGSDDKVYAVTTSGSRQLVTIDPRTGRTTPVAGLPAGSGKGNFTSGTVYITPDGGVLEIDALGSNGGVRLYR</sequence>
<organism evidence="3 4">
    <name type="scientific">Streptomyces populi</name>
    <dbReference type="NCBI Taxonomy" id="2058924"/>
    <lineage>
        <taxon>Bacteria</taxon>
        <taxon>Bacillati</taxon>
        <taxon>Actinomycetota</taxon>
        <taxon>Actinomycetes</taxon>
        <taxon>Kitasatosporales</taxon>
        <taxon>Streptomycetaceae</taxon>
        <taxon>Streptomyces</taxon>
    </lineage>
</organism>
<dbReference type="OrthoDB" id="3944519at2"/>
<dbReference type="InterPro" id="IPR015943">
    <property type="entry name" value="WD40/YVTN_repeat-like_dom_sf"/>
</dbReference>
<feature type="domain" description="Pyrrolo-quinoline quinone repeat" evidence="2">
    <location>
        <begin position="212"/>
        <end position="401"/>
    </location>
</feature>